<dbReference type="Proteomes" id="UP000821845">
    <property type="component" value="Chromosome 1"/>
</dbReference>
<gene>
    <name evidence="1" type="ORF">HPB50_004607</name>
</gene>
<protein>
    <submittedName>
        <fullName evidence="1">Uncharacterized protein</fullName>
    </submittedName>
</protein>
<proteinExistence type="predicted"/>
<accession>A0ACB7TCR5</accession>
<reference evidence="1" key="1">
    <citation type="submission" date="2020-05" db="EMBL/GenBank/DDBJ databases">
        <title>Large-scale comparative analyses of tick genomes elucidate their genetic diversity and vector capacities.</title>
        <authorList>
            <person name="Jia N."/>
            <person name="Wang J."/>
            <person name="Shi W."/>
            <person name="Du L."/>
            <person name="Sun Y."/>
            <person name="Zhan W."/>
            <person name="Jiang J."/>
            <person name="Wang Q."/>
            <person name="Zhang B."/>
            <person name="Ji P."/>
            <person name="Sakyi L.B."/>
            <person name="Cui X."/>
            <person name="Yuan T."/>
            <person name="Jiang B."/>
            <person name="Yang W."/>
            <person name="Lam T.T.-Y."/>
            <person name="Chang Q."/>
            <person name="Ding S."/>
            <person name="Wang X."/>
            <person name="Zhu J."/>
            <person name="Ruan X."/>
            <person name="Zhao L."/>
            <person name="Wei J."/>
            <person name="Que T."/>
            <person name="Du C."/>
            <person name="Cheng J."/>
            <person name="Dai P."/>
            <person name="Han X."/>
            <person name="Huang E."/>
            <person name="Gao Y."/>
            <person name="Liu J."/>
            <person name="Shao H."/>
            <person name="Ye R."/>
            <person name="Li L."/>
            <person name="Wei W."/>
            <person name="Wang X."/>
            <person name="Wang C."/>
            <person name="Yang T."/>
            <person name="Huo Q."/>
            <person name="Li W."/>
            <person name="Guo W."/>
            <person name="Chen H."/>
            <person name="Zhou L."/>
            <person name="Ni X."/>
            <person name="Tian J."/>
            <person name="Zhou Y."/>
            <person name="Sheng Y."/>
            <person name="Liu T."/>
            <person name="Pan Y."/>
            <person name="Xia L."/>
            <person name="Li J."/>
            <person name="Zhao F."/>
            <person name="Cao W."/>
        </authorList>
    </citation>
    <scope>NUCLEOTIDE SEQUENCE</scope>
    <source>
        <strain evidence="1">Hyas-2018</strain>
    </source>
</reference>
<keyword evidence="2" id="KW-1185">Reference proteome</keyword>
<dbReference type="EMBL" id="CM023481">
    <property type="protein sequence ID" value="KAH6944725.1"/>
    <property type="molecule type" value="Genomic_DNA"/>
</dbReference>
<organism evidence="1 2">
    <name type="scientific">Hyalomma asiaticum</name>
    <name type="common">Tick</name>
    <dbReference type="NCBI Taxonomy" id="266040"/>
    <lineage>
        <taxon>Eukaryota</taxon>
        <taxon>Metazoa</taxon>
        <taxon>Ecdysozoa</taxon>
        <taxon>Arthropoda</taxon>
        <taxon>Chelicerata</taxon>
        <taxon>Arachnida</taxon>
        <taxon>Acari</taxon>
        <taxon>Parasitiformes</taxon>
        <taxon>Ixodida</taxon>
        <taxon>Ixodoidea</taxon>
        <taxon>Ixodidae</taxon>
        <taxon>Hyalomminae</taxon>
        <taxon>Hyalomma</taxon>
    </lineage>
</organism>
<evidence type="ECO:0000313" key="2">
    <source>
        <dbReference type="Proteomes" id="UP000821845"/>
    </source>
</evidence>
<comment type="caution">
    <text evidence="1">The sequence shown here is derived from an EMBL/GenBank/DDBJ whole genome shotgun (WGS) entry which is preliminary data.</text>
</comment>
<name>A0ACB7TCR5_HYAAI</name>
<evidence type="ECO:0000313" key="1">
    <source>
        <dbReference type="EMBL" id="KAH6944725.1"/>
    </source>
</evidence>
<sequence>MDLLLPALDLYPGSQGCDWTRLMFVRASLPAPRNGSPFLRTASLSAAGAHFVSASVNAGLCANGAHSYAAVQTRRLPLRSRLRCRRTPRRCQGFVTAANEPTRSYILVEEDGKAPLLLKPLPTGLILETRRGRQVLARKIRCRVQFKTVSETIRRPGRCSPRGGSVSASGARLHSSLSFTLTGCALKDRLREQNDSPRATRSARL</sequence>